<proteinExistence type="predicted"/>
<evidence type="ECO:0000256" key="1">
    <source>
        <dbReference type="SAM" id="MobiDB-lite"/>
    </source>
</evidence>
<evidence type="ECO:0000313" key="2">
    <source>
        <dbReference type="EMBL" id="SCE90816.1"/>
    </source>
</evidence>
<reference evidence="2 3" key="1">
    <citation type="submission" date="2016-06" db="EMBL/GenBank/DDBJ databases">
        <authorList>
            <person name="Kjaerup R.B."/>
            <person name="Dalgaard T.S."/>
            <person name="Juul-Madsen H.R."/>
        </authorList>
    </citation>
    <scope>NUCLEOTIDE SEQUENCE [LARGE SCALE GENOMIC DNA]</scope>
    <source>
        <strain evidence="2 3">DSM 44871</strain>
    </source>
</reference>
<sequence>MVQLQAVTGGQPHPGIATEPGTHAAIPPGALLQLALGHRTVPEVVDTWPDCLLRDRRTEQFLAAAFPRVSVQVWPRN</sequence>
<dbReference type="Proteomes" id="UP000198864">
    <property type="component" value="Unassembled WGS sequence"/>
</dbReference>
<evidence type="ECO:0000313" key="3">
    <source>
        <dbReference type="Proteomes" id="UP000198864"/>
    </source>
</evidence>
<dbReference type="AlphaFoldDB" id="A0A1C4W3J4"/>
<organism evidence="2 3">
    <name type="scientific">Micromonospora saelicesensis</name>
    <dbReference type="NCBI Taxonomy" id="285676"/>
    <lineage>
        <taxon>Bacteria</taxon>
        <taxon>Bacillati</taxon>
        <taxon>Actinomycetota</taxon>
        <taxon>Actinomycetes</taxon>
        <taxon>Micromonosporales</taxon>
        <taxon>Micromonosporaceae</taxon>
        <taxon>Micromonospora</taxon>
    </lineage>
</organism>
<dbReference type="EMBL" id="FMCR01000002">
    <property type="protein sequence ID" value="SCE90816.1"/>
    <property type="molecule type" value="Genomic_DNA"/>
</dbReference>
<feature type="region of interest" description="Disordered" evidence="1">
    <location>
        <begin position="1"/>
        <end position="24"/>
    </location>
</feature>
<protein>
    <submittedName>
        <fullName evidence="2">Uncharacterized protein</fullName>
    </submittedName>
</protein>
<gene>
    <name evidence="2" type="ORF">GA0070561_2350</name>
</gene>
<name>A0A1C4W3J4_9ACTN</name>
<dbReference type="STRING" id="285676.GA0070561_2350"/>
<accession>A0A1C4W3J4</accession>